<evidence type="ECO:0000256" key="2">
    <source>
        <dbReference type="ARBA" id="ARBA00022729"/>
    </source>
</evidence>
<dbReference type="InterPro" id="IPR004886">
    <property type="entry name" value="Glucanosyltransferase"/>
</dbReference>
<protein>
    <submittedName>
        <fullName evidence="5">Unnamed protein product</fullName>
    </submittedName>
</protein>
<organism evidence="5 6">
    <name type="scientific">Phytophthora fragariaefolia</name>
    <dbReference type="NCBI Taxonomy" id="1490495"/>
    <lineage>
        <taxon>Eukaryota</taxon>
        <taxon>Sar</taxon>
        <taxon>Stramenopiles</taxon>
        <taxon>Oomycota</taxon>
        <taxon>Peronosporomycetes</taxon>
        <taxon>Peronosporales</taxon>
        <taxon>Peronosporaceae</taxon>
        <taxon>Phytophthora</taxon>
    </lineage>
</organism>
<evidence type="ECO:0000313" key="6">
    <source>
        <dbReference type="Proteomes" id="UP001165121"/>
    </source>
</evidence>
<dbReference type="InterPro" id="IPR017853">
    <property type="entry name" value="GH"/>
</dbReference>
<dbReference type="Pfam" id="PF03198">
    <property type="entry name" value="Glyco_hydro_72"/>
    <property type="match status" value="2"/>
</dbReference>
<dbReference type="Proteomes" id="UP001165121">
    <property type="component" value="Unassembled WGS sequence"/>
</dbReference>
<keyword evidence="2" id="KW-0732">Signal</keyword>
<keyword evidence="4" id="KW-0325">Glycoprotein</keyword>
<reference evidence="5" key="1">
    <citation type="submission" date="2023-04" db="EMBL/GenBank/DDBJ databases">
        <title>Phytophthora fragariaefolia NBRC 109709.</title>
        <authorList>
            <person name="Ichikawa N."/>
            <person name="Sato H."/>
            <person name="Tonouchi N."/>
        </authorList>
    </citation>
    <scope>NUCLEOTIDE SEQUENCE</scope>
    <source>
        <strain evidence="5">NBRC 109709</strain>
    </source>
</reference>
<evidence type="ECO:0000256" key="4">
    <source>
        <dbReference type="ARBA" id="ARBA00023180"/>
    </source>
</evidence>
<dbReference type="AlphaFoldDB" id="A0A9W6XC50"/>
<evidence type="ECO:0000256" key="1">
    <source>
        <dbReference type="ARBA" id="ARBA00007528"/>
    </source>
</evidence>
<dbReference type="PANTHER" id="PTHR31468">
    <property type="entry name" value="1,3-BETA-GLUCANOSYLTRANSFERASE GAS1"/>
    <property type="match status" value="1"/>
</dbReference>
<dbReference type="SUPFAM" id="SSF51445">
    <property type="entry name" value="(Trans)glycosidases"/>
    <property type="match status" value="1"/>
</dbReference>
<sequence length="314" mass="35239">MQPLTRTKSQNVIWEVARVAYQGIDLLTDHSSTCCSVTKLREVPAPLKMTFSRRIRNLCALTALLTATTVHHANAWLPPVITKGNKFFDSDTGLEFRMKGIAYYPRPNSGELADVSNYDWAADEHEAIWKPHLEIMKDLGVNTIRLYSVDPSVSHDKFMCACSEAGIYVLVGITAPYVLQQTNFCYASTLTHSFMVCRCKNCSVQDLEPPTCYPQELFTRGQMVYNAFAVYDNTLGFSVGNENNLQVKYGADGTTTAPCVKAFLRDMRSYAASCSGAVRQVPMGLDIADIPPRWQWISYYDCAVDDDENTRAEW</sequence>
<comment type="caution">
    <text evidence="5">The sequence shown here is derived from an EMBL/GenBank/DDBJ whole genome shotgun (WGS) entry which is preliminary data.</text>
</comment>
<comment type="similarity">
    <text evidence="1">Belongs to the glycosyl hydrolase 72 family.</text>
</comment>
<name>A0A9W6XC50_9STRA</name>
<dbReference type="GO" id="GO:0005886">
    <property type="term" value="C:plasma membrane"/>
    <property type="evidence" value="ECO:0007669"/>
    <property type="project" value="TreeGrafter"/>
</dbReference>
<dbReference type="GO" id="GO:0034411">
    <property type="term" value="P:cell wall (1-&gt;3)-beta-D-glucan biosynthetic process"/>
    <property type="evidence" value="ECO:0007669"/>
    <property type="project" value="TreeGrafter"/>
</dbReference>
<dbReference type="Gene3D" id="3.20.20.80">
    <property type="entry name" value="Glycosidases"/>
    <property type="match status" value="1"/>
</dbReference>
<gene>
    <name evidence="5" type="ORF">Pfra01_000944200</name>
</gene>
<dbReference type="GO" id="GO:0042124">
    <property type="term" value="F:1,3-beta-glucanosyltransferase activity"/>
    <property type="evidence" value="ECO:0007669"/>
    <property type="project" value="TreeGrafter"/>
</dbReference>
<proteinExistence type="inferred from homology"/>
<dbReference type="EMBL" id="BSXT01000874">
    <property type="protein sequence ID" value="GMF35551.1"/>
    <property type="molecule type" value="Genomic_DNA"/>
</dbReference>
<dbReference type="OrthoDB" id="421038at2759"/>
<accession>A0A9W6XC50</accession>
<keyword evidence="6" id="KW-1185">Reference proteome</keyword>
<evidence type="ECO:0000256" key="3">
    <source>
        <dbReference type="ARBA" id="ARBA00023157"/>
    </source>
</evidence>
<keyword evidence="3" id="KW-1015">Disulfide bond</keyword>
<evidence type="ECO:0000313" key="5">
    <source>
        <dbReference type="EMBL" id="GMF35551.1"/>
    </source>
</evidence>
<dbReference type="PANTHER" id="PTHR31468:SF2">
    <property type="entry name" value="1,3-BETA-GLUCANOSYLTRANSFERASE GAS1"/>
    <property type="match status" value="1"/>
</dbReference>